<dbReference type="InterPro" id="IPR011495">
    <property type="entry name" value="Sig_transdc_His_kin_sub2_dim/P"/>
</dbReference>
<evidence type="ECO:0000256" key="1">
    <source>
        <dbReference type="SAM" id="Coils"/>
    </source>
</evidence>
<dbReference type="Gene3D" id="3.30.450.20">
    <property type="entry name" value="PAS domain"/>
    <property type="match status" value="1"/>
</dbReference>
<sequence>MADEIEGVFLILKRDGTIEKITGYGADIPHGMGSFAGLMDHGSQEKASNFLDKIRKNGAAYNWEMNLRNLKTYHFSGFLDSDRIYVVGSPSREDMIKIYHLAEQYIPPAPEIEIPEHAEVEKELFNELTRLNNELSAAQRELLKKNLELQRALEEKEMLLREINHRVKNNLMIISSILNIQSRYVKDRDDLMLFREAQSKARAMAMLHERLYTSGKERRVDFGEYLRGLVRDLYHSFIQDSGRIGLETDIDDAELDINTVVPLALIVNEVFTNAIKHGFPEGRGGIIRVSFKRSDDGYLLEIFDNGVGLPEDFDPMSTSTMGMQLIRSLSEQMNGDLKIESHGGTRVSIEFRDWNH</sequence>
<protein>
    <submittedName>
        <fullName evidence="3">Two-component sensor histidine kinase</fullName>
    </submittedName>
</protein>
<keyword evidence="3" id="KW-0418">Kinase</keyword>
<keyword evidence="1" id="KW-0175">Coiled coil</keyword>
<dbReference type="GO" id="GO:0016301">
    <property type="term" value="F:kinase activity"/>
    <property type="evidence" value="ECO:0007669"/>
    <property type="project" value="UniProtKB-KW"/>
</dbReference>
<feature type="domain" description="Histidine kinase" evidence="2">
    <location>
        <begin position="162"/>
        <end position="355"/>
    </location>
</feature>
<dbReference type="PANTHER" id="PTHR43065:SF23">
    <property type="entry name" value="SENSOR HISTIDINE KINASE PDTAS"/>
    <property type="match status" value="1"/>
</dbReference>
<comment type="caution">
    <text evidence="3">The sequence shown here is derived from an EMBL/GenBank/DDBJ whole genome shotgun (WGS) entry which is preliminary data.</text>
</comment>
<feature type="coiled-coil region" evidence="1">
    <location>
        <begin position="121"/>
        <end position="166"/>
    </location>
</feature>
<dbReference type="AlphaFoldDB" id="A0A371NAR8"/>
<dbReference type="RefSeq" id="WP_010875762.1">
    <property type="nucleotide sequence ID" value="NZ_QREL01000003.1"/>
</dbReference>
<organism evidence="3 4">
    <name type="scientific">Methanothermobacter defluvii</name>
    <dbReference type="NCBI Taxonomy" id="49339"/>
    <lineage>
        <taxon>Archaea</taxon>
        <taxon>Methanobacteriati</taxon>
        <taxon>Methanobacteriota</taxon>
        <taxon>Methanomada group</taxon>
        <taxon>Methanobacteria</taxon>
        <taxon>Methanobacteriales</taxon>
        <taxon>Methanobacteriaceae</taxon>
        <taxon>Methanothermobacter</taxon>
    </lineage>
</organism>
<dbReference type="SMR" id="A0A371NAR8"/>
<accession>A0A371NAR8</accession>
<dbReference type="Pfam" id="PF02518">
    <property type="entry name" value="HATPase_c"/>
    <property type="match status" value="1"/>
</dbReference>
<dbReference type="PROSITE" id="PS50109">
    <property type="entry name" value="HIS_KIN"/>
    <property type="match status" value="1"/>
</dbReference>
<proteinExistence type="predicted"/>
<dbReference type="InterPro" id="IPR005467">
    <property type="entry name" value="His_kinase_dom"/>
</dbReference>
<evidence type="ECO:0000313" key="3">
    <source>
        <dbReference type="EMBL" id="REE25272.1"/>
    </source>
</evidence>
<gene>
    <name evidence="3" type="ORF">C7452_1622</name>
</gene>
<dbReference type="Pfam" id="PF07568">
    <property type="entry name" value="HisKA_2"/>
    <property type="match status" value="1"/>
</dbReference>
<dbReference type="SMART" id="SM00387">
    <property type="entry name" value="HATPase_c"/>
    <property type="match status" value="1"/>
</dbReference>
<evidence type="ECO:0000259" key="2">
    <source>
        <dbReference type="PROSITE" id="PS50109"/>
    </source>
</evidence>
<reference evidence="3 4" key="1">
    <citation type="submission" date="2018-07" db="EMBL/GenBank/DDBJ databases">
        <title>Genomic Encyclopedia of Type Strains, Phase IV (KMG-IV): sequencing the most valuable type-strain genomes for metagenomic binning, comparative biology and taxonomic classification.</title>
        <authorList>
            <person name="Goeker M."/>
        </authorList>
    </citation>
    <scope>NUCLEOTIDE SEQUENCE [LARGE SCALE GENOMIC DNA]</scope>
    <source>
        <strain evidence="3 4">DSM 7466</strain>
    </source>
</reference>
<dbReference type="InterPro" id="IPR036890">
    <property type="entry name" value="HATPase_C_sf"/>
</dbReference>
<dbReference type="GeneID" id="1470084"/>
<dbReference type="PANTHER" id="PTHR43065">
    <property type="entry name" value="SENSOR HISTIDINE KINASE"/>
    <property type="match status" value="1"/>
</dbReference>
<keyword evidence="3" id="KW-0808">Transferase</keyword>
<dbReference type="Gene3D" id="3.30.565.10">
    <property type="entry name" value="Histidine kinase-like ATPase, C-terminal domain"/>
    <property type="match status" value="1"/>
</dbReference>
<keyword evidence="4" id="KW-1185">Reference proteome</keyword>
<evidence type="ECO:0000313" key="4">
    <source>
        <dbReference type="Proteomes" id="UP000256864"/>
    </source>
</evidence>
<dbReference type="Proteomes" id="UP000256864">
    <property type="component" value="Unassembled WGS sequence"/>
</dbReference>
<dbReference type="EMBL" id="QREL01000003">
    <property type="protein sequence ID" value="REE25272.1"/>
    <property type="molecule type" value="Genomic_DNA"/>
</dbReference>
<dbReference type="InterPro" id="IPR003594">
    <property type="entry name" value="HATPase_dom"/>
</dbReference>
<dbReference type="SUPFAM" id="SSF55874">
    <property type="entry name" value="ATPase domain of HSP90 chaperone/DNA topoisomerase II/histidine kinase"/>
    <property type="match status" value="1"/>
</dbReference>
<name>A0A371NAR8_9EURY</name>